<dbReference type="RefSeq" id="WP_120771284.1">
    <property type="nucleotide sequence ID" value="NZ_CP032627.1"/>
</dbReference>
<keyword evidence="3" id="KW-0804">Transcription</keyword>
<dbReference type="GO" id="GO:0000976">
    <property type="term" value="F:transcription cis-regulatory region binding"/>
    <property type="evidence" value="ECO:0007669"/>
    <property type="project" value="TreeGrafter"/>
</dbReference>
<evidence type="ECO:0000259" key="5">
    <source>
        <dbReference type="PROSITE" id="PS50943"/>
    </source>
</evidence>
<keyword evidence="1" id="KW-0805">Transcription regulation</keyword>
<dbReference type="PROSITE" id="PS50943">
    <property type="entry name" value="HTH_CROC1"/>
    <property type="match status" value="1"/>
</dbReference>
<dbReference type="PANTHER" id="PTHR30146:SF109">
    <property type="entry name" value="HTH-TYPE TRANSCRIPTIONAL REGULATOR GALS"/>
    <property type="match status" value="1"/>
</dbReference>
<dbReference type="InterPro" id="IPR028082">
    <property type="entry name" value="Peripla_BP_I"/>
</dbReference>
<dbReference type="InterPro" id="IPR001387">
    <property type="entry name" value="Cro/C1-type_HTH"/>
</dbReference>
<dbReference type="PANTHER" id="PTHR30146">
    <property type="entry name" value="LACI-RELATED TRANSCRIPTIONAL REPRESSOR"/>
    <property type="match status" value="1"/>
</dbReference>
<proteinExistence type="predicted"/>
<organism evidence="6 7">
    <name type="scientific">Lactococcus allomyrinae</name>
    <dbReference type="NCBI Taxonomy" id="2419773"/>
    <lineage>
        <taxon>Bacteria</taxon>
        <taxon>Bacillati</taxon>
        <taxon>Bacillota</taxon>
        <taxon>Bacilli</taxon>
        <taxon>Lactobacillales</taxon>
        <taxon>Streptococcaceae</taxon>
        <taxon>Lactococcus</taxon>
    </lineage>
</organism>
<dbReference type="InterPro" id="IPR046335">
    <property type="entry name" value="LacI/GalR-like_sensor"/>
</dbReference>
<feature type="domain" description="HTH lacI-type" evidence="4">
    <location>
        <begin position="4"/>
        <end position="59"/>
    </location>
</feature>
<evidence type="ECO:0000256" key="2">
    <source>
        <dbReference type="ARBA" id="ARBA00023125"/>
    </source>
</evidence>
<keyword evidence="2" id="KW-0238">DNA-binding</keyword>
<evidence type="ECO:0000313" key="6">
    <source>
        <dbReference type="EMBL" id="AYF99895.1"/>
    </source>
</evidence>
<name>A0A387BFK0_9LACT</name>
<dbReference type="SUPFAM" id="SSF47413">
    <property type="entry name" value="lambda repressor-like DNA-binding domains"/>
    <property type="match status" value="1"/>
</dbReference>
<protein>
    <submittedName>
        <fullName evidence="6">LacI family transcriptional regulator</fullName>
    </submittedName>
</protein>
<reference evidence="6 7" key="1">
    <citation type="submission" date="2018-09" db="EMBL/GenBank/DDBJ databases">
        <title>Genome sequencing of strain 1JSPR-7.</title>
        <authorList>
            <person name="Heo J."/>
            <person name="Kim S.-J."/>
            <person name="Kwon S.-W."/>
        </authorList>
    </citation>
    <scope>NUCLEOTIDE SEQUENCE [LARGE SCALE GENOMIC DNA]</scope>
    <source>
        <strain evidence="6 7">1JSPR-7</strain>
    </source>
</reference>
<dbReference type="Proteomes" id="UP000269374">
    <property type="component" value="Chromosome"/>
</dbReference>
<dbReference type="CDD" id="cd06267">
    <property type="entry name" value="PBP1_LacI_sugar_binding-like"/>
    <property type="match status" value="1"/>
</dbReference>
<evidence type="ECO:0000256" key="3">
    <source>
        <dbReference type="ARBA" id="ARBA00023163"/>
    </source>
</evidence>
<dbReference type="Pfam" id="PF00356">
    <property type="entry name" value="LacI"/>
    <property type="match status" value="1"/>
</dbReference>
<dbReference type="Gene3D" id="1.10.260.40">
    <property type="entry name" value="lambda repressor-like DNA-binding domains"/>
    <property type="match status" value="1"/>
</dbReference>
<dbReference type="SUPFAM" id="SSF53822">
    <property type="entry name" value="Periplasmic binding protein-like I"/>
    <property type="match status" value="1"/>
</dbReference>
<dbReference type="PROSITE" id="PS00356">
    <property type="entry name" value="HTH_LACI_1"/>
    <property type="match status" value="1"/>
</dbReference>
<dbReference type="SMART" id="SM00354">
    <property type="entry name" value="HTH_LACI"/>
    <property type="match status" value="1"/>
</dbReference>
<dbReference type="Gene3D" id="3.40.50.2300">
    <property type="match status" value="2"/>
</dbReference>
<accession>A0A387BFK0</accession>
<feature type="domain" description="HTH cro/C1-type" evidence="5">
    <location>
        <begin position="2"/>
        <end position="49"/>
    </location>
</feature>
<dbReference type="InterPro" id="IPR000843">
    <property type="entry name" value="HTH_LacI"/>
</dbReference>
<evidence type="ECO:0000256" key="1">
    <source>
        <dbReference type="ARBA" id="ARBA00023015"/>
    </source>
</evidence>
<dbReference type="Pfam" id="PF13377">
    <property type="entry name" value="Peripla_BP_3"/>
    <property type="match status" value="1"/>
</dbReference>
<gene>
    <name evidence="6" type="ORF">D7I46_01620</name>
</gene>
<dbReference type="EMBL" id="CP032627">
    <property type="protein sequence ID" value="AYF99895.1"/>
    <property type="molecule type" value="Genomic_DNA"/>
</dbReference>
<dbReference type="GO" id="GO:0003700">
    <property type="term" value="F:DNA-binding transcription factor activity"/>
    <property type="evidence" value="ECO:0007669"/>
    <property type="project" value="TreeGrafter"/>
</dbReference>
<dbReference type="KEGG" id="lact:D7I46_01620"/>
<dbReference type="OrthoDB" id="9775106at2"/>
<evidence type="ECO:0000313" key="7">
    <source>
        <dbReference type="Proteomes" id="UP000269374"/>
    </source>
</evidence>
<dbReference type="PROSITE" id="PS50932">
    <property type="entry name" value="HTH_LACI_2"/>
    <property type="match status" value="1"/>
</dbReference>
<dbReference type="AlphaFoldDB" id="A0A387BFK0"/>
<dbReference type="CDD" id="cd01392">
    <property type="entry name" value="HTH_LacI"/>
    <property type="match status" value="1"/>
</dbReference>
<keyword evidence="7" id="KW-1185">Reference proteome</keyword>
<sequence>MKKITLKEIAAMADVSVMTVSNVIRGKDARVSLETKNKILALIKAYHYVPNQNASNLRSGKSKLIGVLFYKASGETDFTDPFISSVLTGIKKVANEKGYFTMIHSVHNKKGIEDLQQNWAFAGFVVIGVSSREFAKIDKALSTPVSYIDTYWQENQVLEEKPRNFIGTDEEKISETVADYLKAMGHERVLFYSFDFDEVEPGVIEKRYHAFLKYFKGEITLRSTPNASYQAILESVAPYLMEQSFTAIYATADILAANLNQIFKDISIIGVDNAPFDQFISPKLTTLAINQIEKGEISMLNLIASIEKGSSADFYSDSKLIERDSVQKIPSAD</sequence>
<evidence type="ECO:0000259" key="4">
    <source>
        <dbReference type="PROSITE" id="PS50932"/>
    </source>
</evidence>
<dbReference type="InterPro" id="IPR010982">
    <property type="entry name" value="Lambda_DNA-bd_dom_sf"/>
</dbReference>